<gene>
    <name evidence="12" type="primary">MRPS5</name>
    <name evidence="12" type="ORF">FE257_011527</name>
</gene>
<keyword evidence="3 8" id="KW-0689">Ribosomal protein</keyword>
<organism evidence="12 13">
    <name type="scientific">Aspergillus nanangensis</name>
    <dbReference type="NCBI Taxonomy" id="2582783"/>
    <lineage>
        <taxon>Eukaryota</taxon>
        <taxon>Fungi</taxon>
        <taxon>Dikarya</taxon>
        <taxon>Ascomycota</taxon>
        <taxon>Pezizomycotina</taxon>
        <taxon>Eurotiomycetes</taxon>
        <taxon>Eurotiomycetidae</taxon>
        <taxon>Eurotiales</taxon>
        <taxon>Aspergillaceae</taxon>
        <taxon>Aspergillus</taxon>
        <taxon>Aspergillus subgen. Circumdati</taxon>
    </lineage>
</organism>
<dbReference type="Pfam" id="PF03719">
    <property type="entry name" value="Ribosomal_S5_C"/>
    <property type="match status" value="1"/>
</dbReference>
<evidence type="ECO:0000256" key="8">
    <source>
        <dbReference type="PROSITE-ProRule" id="PRU00268"/>
    </source>
</evidence>
<dbReference type="InterPro" id="IPR014721">
    <property type="entry name" value="Ribsml_uS5_D2-typ_fold_subgr"/>
</dbReference>
<evidence type="ECO:0000259" key="11">
    <source>
        <dbReference type="PROSITE" id="PS50881"/>
    </source>
</evidence>
<keyword evidence="4" id="KW-0496">Mitochondrion</keyword>
<dbReference type="PROSITE" id="PS50881">
    <property type="entry name" value="S5_DSRBD"/>
    <property type="match status" value="1"/>
</dbReference>
<evidence type="ECO:0000256" key="9">
    <source>
        <dbReference type="RuleBase" id="RU003823"/>
    </source>
</evidence>
<comment type="subcellular location">
    <subcellularLocation>
        <location evidence="1">Mitochondrion</location>
    </subcellularLocation>
</comment>
<evidence type="ECO:0000256" key="7">
    <source>
        <dbReference type="ARBA" id="ARBA00039335"/>
    </source>
</evidence>
<evidence type="ECO:0000313" key="12">
    <source>
        <dbReference type="EMBL" id="KAF9886382.1"/>
    </source>
</evidence>
<dbReference type="GO" id="GO:0003723">
    <property type="term" value="F:RNA binding"/>
    <property type="evidence" value="ECO:0007669"/>
    <property type="project" value="InterPro"/>
</dbReference>
<dbReference type="Proteomes" id="UP001194746">
    <property type="component" value="Unassembled WGS sequence"/>
</dbReference>
<protein>
    <recommendedName>
        <fullName evidence="7">Small ribosomal subunit protein uS5m</fullName>
    </recommendedName>
</protein>
<dbReference type="InterPro" id="IPR005324">
    <property type="entry name" value="Ribosomal_uS5_C"/>
</dbReference>
<comment type="function">
    <text evidence="6">Component of the mitochondrial ribosome (mitoribosome), a dedicated translation machinery responsible for the synthesis of mitochondrial genome-encoded proteins, including at least some of the essential transmembrane subunits of the mitochondrial respiratory chain. The mitoribosomes are attached to the mitochondrial inner membrane and translation products are cotranslationally integrated into the membrane.</text>
</comment>
<dbReference type="SUPFAM" id="SSF54768">
    <property type="entry name" value="dsRNA-binding domain-like"/>
    <property type="match status" value="1"/>
</dbReference>
<feature type="compositionally biased region" description="Low complexity" evidence="10">
    <location>
        <begin position="45"/>
        <end position="57"/>
    </location>
</feature>
<evidence type="ECO:0000256" key="1">
    <source>
        <dbReference type="ARBA" id="ARBA00004173"/>
    </source>
</evidence>
<dbReference type="Pfam" id="PF00333">
    <property type="entry name" value="Ribosomal_S5"/>
    <property type="match status" value="1"/>
</dbReference>
<proteinExistence type="inferred from homology"/>
<evidence type="ECO:0000256" key="6">
    <source>
        <dbReference type="ARBA" id="ARBA00037226"/>
    </source>
</evidence>
<name>A0AAD4CIU1_ASPNN</name>
<evidence type="ECO:0000256" key="5">
    <source>
        <dbReference type="ARBA" id="ARBA00023274"/>
    </source>
</evidence>
<dbReference type="Gene3D" id="3.30.160.20">
    <property type="match status" value="1"/>
</dbReference>
<dbReference type="GO" id="GO:0005763">
    <property type="term" value="C:mitochondrial small ribosomal subunit"/>
    <property type="evidence" value="ECO:0007669"/>
    <property type="project" value="UniProtKB-ARBA"/>
</dbReference>
<dbReference type="Gene3D" id="3.30.230.10">
    <property type="match status" value="1"/>
</dbReference>
<keyword evidence="13" id="KW-1185">Reference proteome</keyword>
<evidence type="ECO:0000256" key="10">
    <source>
        <dbReference type="SAM" id="MobiDB-lite"/>
    </source>
</evidence>
<reference evidence="12" key="2">
    <citation type="submission" date="2020-02" db="EMBL/GenBank/DDBJ databases">
        <authorList>
            <person name="Gilchrist C.L.M."/>
            <person name="Chooi Y.-H."/>
        </authorList>
    </citation>
    <scope>NUCLEOTIDE SEQUENCE</scope>
    <source>
        <strain evidence="12">MST-FP2251</strain>
    </source>
</reference>
<feature type="region of interest" description="Disordered" evidence="10">
    <location>
        <begin position="29"/>
        <end position="65"/>
    </location>
</feature>
<evidence type="ECO:0000256" key="4">
    <source>
        <dbReference type="ARBA" id="ARBA00023128"/>
    </source>
</evidence>
<dbReference type="PANTHER" id="PTHR48277">
    <property type="entry name" value="MITOCHONDRIAL RIBOSOMAL PROTEIN S5"/>
    <property type="match status" value="1"/>
</dbReference>
<evidence type="ECO:0000256" key="3">
    <source>
        <dbReference type="ARBA" id="ARBA00022980"/>
    </source>
</evidence>
<sequence length="479" mass="52949">MGKKTGADWSSGSAENFGDFRFPFQFDFATSSSTPPSPFPPRPPLFTTLSSPTASAAGQRAFTPSTTMSLARPARCLFCSFTRATPTGARVPRRQFHASPPSLSDRKPKFANMKASNLKTLDQISRDLKTDDFKAYTEEEKAALKENYTPEQLAAIEAGEAAIDPKDMAEQFSIRRDPMKLHYLDDMSTIEPGVDKAVKAPGSNSDYNAKLKSDDDFVGDFARFFAEMPENANAGDWVRFLETTRVTVGKEENELSPHSSLVPDLFGPGDSMNGEIPLPQVFPKDRNQVRESEEMTDALKRLLLSTGFSVSYIKSLKTKALVSHSVVNQTRLGKVRRVYCLSIAGNGNGLLGIGEAKSEESADAMLQSKYRAIRSMQPIPRYENRTIYGDVKGKVGAVELQLMTRPPGFGLRCQHLIFEMCRAAGIHDLAARVSRSRNPMNTVKAAYEALMAQRNPEDIARARGQKLVDVRKVYYSGRV</sequence>
<accession>A0AAD4CIU1</accession>
<dbReference type="PANTHER" id="PTHR48277:SF1">
    <property type="entry name" value="MITOCHONDRIAL RIBOSOMAL PROTEIN S5"/>
    <property type="match status" value="1"/>
</dbReference>
<dbReference type="GO" id="GO:0003735">
    <property type="term" value="F:structural constituent of ribosome"/>
    <property type="evidence" value="ECO:0007669"/>
    <property type="project" value="UniProtKB-UniRule"/>
</dbReference>
<dbReference type="InterPro" id="IPR020568">
    <property type="entry name" value="Ribosomal_Su5_D2-typ_SF"/>
</dbReference>
<dbReference type="SUPFAM" id="SSF54211">
    <property type="entry name" value="Ribosomal protein S5 domain 2-like"/>
    <property type="match status" value="1"/>
</dbReference>
<dbReference type="EMBL" id="VCAU01000078">
    <property type="protein sequence ID" value="KAF9886382.1"/>
    <property type="molecule type" value="Genomic_DNA"/>
</dbReference>
<dbReference type="FunFam" id="3.30.230.10:FF:000041">
    <property type="entry name" value="37S ribosomal protein S5"/>
    <property type="match status" value="1"/>
</dbReference>
<dbReference type="InterPro" id="IPR000851">
    <property type="entry name" value="Ribosomal_uS5"/>
</dbReference>
<reference evidence="12" key="1">
    <citation type="journal article" date="2019" name="Beilstein J. Org. Chem.">
        <title>Nanangenines: drimane sesquiterpenoids as the dominant metabolite cohort of a novel Australian fungus, Aspergillus nanangensis.</title>
        <authorList>
            <person name="Lacey H.J."/>
            <person name="Gilchrist C.L.M."/>
            <person name="Crombie A."/>
            <person name="Kalaitzis J.A."/>
            <person name="Vuong D."/>
            <person name="Rutledge P.J."/>
            <person name="Turner P."/>
            <person name="Pitt J.I."/>
            <person name="Lacey E."/>
            <person name="Chooi Y.H."/>
            <person name="Piggott A.M."/>
        </authorList>
    </citation>
    <scope>NUCLEOTIDE SEQUENCE</scope>
    <source>
        <strain evidence="12">MST-FP2251</strain>
    </source>
</reference>
<evidence type="ECO:0000256" key="2">
    <source>
        <dbReference type="ARBA" id="ARBA00008945"/>
    </source>
</evidence>
<dbReference type="GO" id="GO:0006412">
    <property type="term" value="P:translation"/>
    <property type="evidence" value="ECO:0007669"/>
    <property type="project" value="InterPro"/>
</dbReference>
<dbReference type="InterPro" id="IPR013810">
    <property type="entry name" value="Ribosomal_uS5_N"/>
</dbReference>
<comment type="caution">
    <text evidence="12">The sequence shown here is derived from an EMBL/GenBank/DDBJ whole genome shotgun (WGS) entry which is preliminary data.</text>
</comment>
<evidence type="ECO:0000313" key="13">
    <source>
        <dbReference type="Proteomes" id="UP001194746"/>
    </source>
</evidence>
<feature type="compositionally biased region" description="Pro residues" evidence="10">
    <location>
        <begin position="35"/>
        <end position="44"/>
    </location>
</feature>
<dbReference type="AlphaFoldDB" id="A0AAD4CIU1"/>
<keyword evidence="5 8" id="KW-0687">Ribonucleoprotein</keyword>
<dbReference type="FunFam" id="3.30.160.20:FF:000022">
    <property type="entry name" value="28S ribosomal protein S5, mitochondrial"/>
    <property type="match status" value="1"/>
</dbReference>
<feature type="domain" description="S5 DRBM" evidence="11">
    <location>
        <begin position="316"/>
        <end position="379"/>
    </location>
</feature>
<comment type="similarity">
    <text evidence="2 9">Belongs to the universal ribosomal protein uS5 family.</text>
</comment>